<feature type="compositionally biased region" description="Polar residues" evidence="2">
    <location>
        <begin position="46"/>
        <end position="58"/>
    </location>
</feature>
<dbReference type="InterPro" id="IPR036465">
    <property type="entry name" value="vWFA_dom_sf"/>
</dbReference>
<dbReference type="PROSITE" id="PS50089">
    <property type="entry name" value="ZF_RING_2"/>
    <property type="match status" value="1"/>
</dbReference>
<evidence type="ECO:0000256" key="1">
    <source>
        <dbReference type="PROSITE-ProRule" id="PRU00175"/>
    </source>
</evidence>
<dbReference type="Gene3D" id="3.30.40.10">
    <property type="entry name" value="Zinc/RING finger domain, C3HC4 (zinc finger)"/>
    <property type="match status" value="1"/>
</dbReference>
<accession>A0A7J7CV93</accession>
<feature type="domain" description="RING-type" evidence="3">
    <location>
        <begin position="123"/>
        <end position="168"/>
    </location>
</feature>
<organism evidence="5 6">
    <name type="scientific">Tripterygium wilfordii</name>
    <name type="common">Thunder God vine</name>
    <dbReference type="NCBI Taxonomy" id="458696"/>
    <lineage>
        <taxon>Eukaryota</taxon>
        <taxon>Viridiplantae</taxon>
        <taxon>Streptophyta</taxon>
        <taxon>Embryophyta</taxon>
        <taxon>Tracheophyta</taxon>
        <taxon>Spermatophyta</taxon>
        <taxon>Magnoliopsida</taxon>
        <taxon>eudicotyledons</taxon>
        <taxon>Gunneridae</taxon>
        <taxon>Pentapetalae</taxon>
        <taxon>rosids</taxon>
        <taxon>fabids</taxon>
        <taxon>Celastrales</taxon>
        <taxon>Celastraceae</taxon>
        <taxon>Tripterygium</taxon>
    </lineage>
</organism>
<dbReference type="PANTHER" id="PTHR10579">
    <property type="entry name" value="CALCIUM-ACTIVATED CHLORIDE CHANNEL REGULATOR"/>
    <property type="match status" value="1"/>
</dbReference>
<dbReference type="SUPFAM" id="SSF53300">
    <property type="entry name" value="vWA-like"/>
    <property type="match status" value="1"/>
</dbReference>
<evidence type="ECO:0000259" key="3">
    <source>
        <dbReference type="PROSITE" id="PS50089"/>
    </source>
</evidence>
<dbReference type="InterPro" id="IPR002035">
    <property type="entry name" value="VWF_A"/>
</dbReference>
<dbReference type="EMBL" id="JAAARO010000013">
    <property type="protein sequence ID" value="KAF5738055.1"/>
    <property type="molecule type" value="Genomic_DNA"/>
</dbReference>
<evidence type="ECO:0000313" key="5">
    <source>
        <dbReference type="EMBL" id="KAF5738055.1"/>
    </source>
</evidence>
<protein>
    <recommendedName>
        <fullName evidence="7">Zinc finger family protein</fullName>
    </recommendedName>
</protein>
<dbReference type="Proteomes" id="UP000593562">
    <property type="component" value="Unassembled WGS sequence"/>
</dbReference>
<keyword evidence="1" id="KW-0479">Metal-binding</keyword>
<dbReference type="InParanoid" id="A0A7J7CV93"/>
<dbReference type="InterPro" id="IPR001841">
    <property type="entry name" value="Znf_RING"/>
</dbReference>
<evidence type="ECO:0000313" key="6">
    <source>
        <dbReference type="Proteomes" id="UP000593562"/>
    </source>
</evidence>
<dbReference type="SUPFAM" id="SSF57850">
    <property type="entry name" value="RING/U-box"/>
    <property type="match status" value="1"/>
</dbReference>
<dbReference type="InterPro" id="IPR013083">
    <property type="entry name" value="Znf_RING/FYVE/PHD"/>
</dbReference>
<keyword evidence="1" id="KW-0862">Zinc</keyword>
<gene>
    <name evidence="5" type="ORF">HS088_TW13G00949</name>
</gene>
<name>A0A7J7CV93_TRIWF</name>
<dbReference type="GO" id="GO:0008270">
    <property type="term" value="F:zinc ion binding"/>
    <property type="evidence" value="ECO:0007669"/>
    <property type="project" value="UniProtKB-KW"/>
</dbReference>
<evidence type="ECO:0000256" key="2">
    <source>
        <dbReference type="SAM" id="MobiDB-lite"/>
    </source>
</evidence>
<dbReference type="PANTHER" id="PTHR10579:SF59">
    <property type="entry name" value="E3 UBIQUITIN-PROTEIN LIGASE EDA40-RELATED"/>
    <property type="match status" value="1"/>
</dbReference>
<dbReference type="Pfam" id="PF17123">
    <property type="entry name" value="zf-RING_11"/>
    <property type="match status" value="1"/>
</dbReference>
<reference evidence="5 6" key="1">
    <citation type="journal article" date="2020" name="Nat. Commun.">
        <title>Genome of Tripterygium wilfordii and identification of cytochrome P450 involved in triptolide biosynthesis.</title>
        <authorList>
            <person name="Tu L."/>
            <person name="Su P."/>
            <person name="Zhang Z."/>
            <person name="Gao L."/>
            <person name="Wang J."/>
            <person name="Hu T."/>
            <person name="Zhou J."/>
            <person name="Zhang Y."/>
            <person name="Zhao Y."/>
            <person name="Liu Y."/>
            <person name="Song Y."/>
            <person name="Tong Y."/>
            <person name="Lu Y."/>
            <person name="Yang J."/>
            <person name="Xu C."/>
            <person name="Jia M."/>
            <person name="Peters R.J."/>
            <person name="Huang L."/>
            <person name="Gao W."/>
        </authorList>
    </citation>
    <scope>NUCLEOTIDE SEQUENCE [LARGE SCALE GENOMIC DNA]</scope>
    <source>
        <strain evidence="6">cv. XIE 37</strain>
        <tissue evidence="5">Leaf</tissue>
    </source>
</reference>
<proteinExistence type="predicted"/>
<feature type="compositionally biased region" description="Polar residues" evidence="2">
    <location>
        <begin position="12"/>
        <end position="38"/>
    </location>
</feature>
<keyword evidence="6" id="KW-1185">Reference proteome</keyword>
<sequence>MGTGWRRVFCTSIPNDRNKQQPQQKCNDVNSSNKSPRFTSKFGFFSNPSTPRFQSQPVSSPTLRCRTTTSTPTYSLPNSPKLQCTTETTKKLKSPRLFNFSNPSSPKSPSAFSLLKPSFRHRCGICLQSVKKGRGMAIFTAECSHTFHFPCISSHVTKQQLLVCPVCSSHWKEPPLLALQGNHKPEAKQDLREPVKTKNLRVYDDDEPLRSPSPGYVINSIPESNENDEEENTEFQGFYVNPTPLASQKKISNQEIGINIELSLLQESAFLETDKSTQTYVVVLKVKAPPCPEARRTSRAPKDLVTLLDVSGSMSGDKLQMMKRAMRLVISSLGSTDRLSIIAFSANTKRLLPLRRMTADGRRSARRIVEAIASIGQGGTSVNDALRKASKVLEDRRERNSVASIMYYPTVAKIGSTPNNSFIAVRLHC</sequence>
<comment type="caution">
    <text evidence="5">The sequence shown here is derived from an EMBL/GenBank/DDBJ whole genome shotgun (WGS) entry which is preliminary data.</text>
</comment>
<dbReference type="InterPro" id="IPR051266">
    <property type="entry name" value="CLCR"/>
</dbReference>
<feature type="region of interest" description="Disordered" evidence="2">
    <location>
        <begin position="12"/>
        <end position="64"/>
    </location>
</feature>
<dbReference type="PROSITE" id="PS50234">
    <property type="entry name" value="VWFA"/>
    <property type="match status" value="1"/>
</dbReference>
<dbReference type="SMART" id="SM00184">
    <property type="entry name" value="RING"/>
    <property type="match status" value="1"/>
</dbReference>
<dbReference type="AlphaFoldDB" id="A0A7J7CV93"/>
<dbReference type="SMART" id="SM00327">
    <property type="entry name" value="VWA"/>
    <property type="match status" value="1"/>
</dbReference>
<dbReference type="Gene3D" id="3.40.50.410">
    <property type="entry name" value="von Willebrand factor, type A domain"/>
    <property type="match status" value="1"/>
</dbReference>
<evidence type="ECO:0000259" key="4">
    <source>
        <dbReference type="PROSITE" id="PS50234"/>
    </source>
</evidence>
<feature type="domain" description="VWFA" evidence="4">
    <location>
        <begin position="303"/>
        <end position="410"/>
    </location>
</feature>
<evidence type="ECO:0008006" key="7">
    <source>
        <dbReference type="Google" id="ProtNLM"/>
    </source>
</evidence>
<keyword evidence="1" id="KW-0863">Zinc-finger</keyword>
<dbReference type="Pfam" id="PF13519">
    <property type="entry name" value="VWA_2"/>
    <property type="match status" value="1"/>
</dbReference>